<dbReference type="GO" id="GO:0022857">
    <property type="term" value="F:transmembrane transporter activity"/>
    <property type="evidence" value="ECO:0007669"/>
    <property type="project" value="InterPro"/>
</dbReference>
<reference evidence="11" key="1">
    <citation type="journal article" date="2017" name="Genome Biol. Evol.">
        <title>The complete genome sequence of the phytopathogenic fungus Sclerotinia sclerotiorum reveals insights into the genome architecture of broad host range pathogens.</title>
        <authorList>
            <person name="Derbyshire M."/>
            <person name="Denton-Giles M."/>
            <person name="Hegedus D."/>
            <person name="Seifbarghy S."/>
            <person name="Rollins J."/>
            <person name="van Kan J."/>
            <person name="Seidl M.F."/>
            <person name="Faino L."/>
            <person name="Mbengue M."/>
            <person name="Navaud O."/>
            <person name="Raffaele S."/>
            <person name="Hammond-Kosack K."/>
            <person name="Heard S."/>
            <person name="Oliver R."/>
        </authorList>
    </citation>
    <scope>NUCLEOTIDE SEQUENCE [LARGE SCALE GENOMIC DNA]</scope>
    <source>
        <strain evidence="11">ATCC 18683 / 1980 / Ss-1</strain>
    </source>
</reference>
<feature type="transmembrane region" description="Helical" evidence="8">
    <location>
        <begin position="520"/>
        <end position="538"/>
    </location>
</feature>
<feature type="transmembrane region" description="Helical" evidence="8">
    <location>
        <begin position="244"/>
        <end position="269"/>
    </location>
</feature>
<dbReference type="AlphaFoldDB" id="A0A1D9QJ99"/>
<feature type="compositionally biased region" description="Polar residues" evidence="7">
    <location>
        <begin position="15"/>
        <end position="33"/>
    </location>
</feature>
<dbReference type="PROSITE" id="PS50850">
    <property type="entry name" value="MFS"/>
    <property type="match status" value="1"/>
</dbReference>
<dbReference type="EMBL" id="CP017827">
    <property type="protein sequence ID" value="APA15015.1"/>
    <property type="molecule type" value="Genomic_DNA"/>
</dbReference>
<feature type="transmembrane region" description="Helical" evidence="8">
    <location>
        <begin position="315"/>
        <end position="338"/>
    </location>
</feature>
<feature type="transmembrane region" description="Helical" evidence="8">
    <location>
        <begin position="173"/>
        <end position="197"/>
    </location>
</feature>
<dbReference type="InterPro" id="IPR020846">
    <property type="entry name" value="MFS_dom"/>
</dbReference>
<feature type="transmembrane region" description="Helical" evidence="8">
    <location>
        <begin position="408"/>
        <end position="426"/>
    </location>
</feature>
<keyword evidence="6" id="KW-0325">Glycoprotein</keyword>
<dbReference type="Gene3D" id="1.20.1720.10">
    <property type="entry name" value="Multidrug resistance protein D"/>
    <property type="match status" value="1"/>
</dbReference>
<dbReference type="SUPFAM" id="SSF103473">
    <property type="entry name" value="MFS general substrate transporter"/>
    <property type="match status" value="1"/>
</dbReference>
<dbReference type="Proteomes" id="UP000177798">
    <property type="component" value="Chromosome 14"/>
</dbReference>
<feature type="transmembrane region" description="Helical" evidence="8">
    <location>
        <begin position="438"/>
        <end position="464"/>
    </location>
</feature>
<feature type="transmembrane region" description="Helical" evidence="8">
    <location>
        <begin position="140"/>
        <end position="161"/>
    </location>
</feature>
<keyword evidence="2" id="KW-0813">Transport</keyword>
<feature type="transmembrane region" description="Helical" evidence="8">
    <location>
        <begin position="84"/>
        <end position="103"/>
    </location>
</feature>
<dbReference type="Gene3D" id="1.20.1250.20">
    <property type="entry name" value="MFS general substrate transporter like domains"/>
    <property type="match status" value="1"/>
</dbReference>
<evidence type="ECO:0000256" key="2">
    <source>
        <dbReference type="ARBA" id="ARBA00022448"/>
    </source>
</evidence>
<feature type="region of interest" description="Disordered" evidence="7">
    <location>
        <begin position="1"/>
        <end position="38"/>
    </location>
</feature>
<evidence type="ECO:0000313" key="10">
    <source>
        <dbReference type="EMBL" id="APA15015.1"/>
    </source>
</evidence>
<dbReference type="InterPro" id="IPR011701">
    <property type="entry name" value="MFS"/>
</dbReference>
<evidence type="ECO:0000256" key="3">
    <source>
        <dbReference type="ARBA" id="ARBA00022692"/>
    </source>
</evidence>
<dbReference type="VEuPathDB" id="FungiDB:sscle_14g097850"/>
<proteinExistence type="predicted"/>
<feature type="transmembrane region" description="Helical" evidence="8">
    <location>
        <begin position="379"/>
        <end position="396"/>
    </location>
</feature>
<evidence type="ECO:0000313" key="11">
    <source>
        <dbReference type="Proteomes" id="UP000177798"/>
    </source>
</evidence>
<dbReference type="Pfam" id="PF07690">
    <property type="entry name" value="MFS_1"/>
    <property type="match status" value="1"/>
</dbReference>
<organism evidence="10 11">
    <name type="scientific">Sclerotinia sclerotiorum (strain ATCC 18683 / 1980 / Ss-1)</name>
    <name type="common">White mold</name>
    <name type="synonym">Whetzelinia sclerotiorum</name>
    <dbReference type="NCBI Taxonomy" id="665079"/>
    <lineage>
        <taxon>Eukaryota</taxon>
        <taxon>Fungi</taxon>
        <taxon>Dikarya</taxon>
        <taxon>Ascomycota</taxon>
        <taxon>Pezizomycotina</taxon>
        <taxon>Leotiomycetes</taxon>
        <taxon>Helotiales</taxon>
        <taxon>Sclerotiniaceae</taxon>
        <taxon>Sclerotinia</taxon>
    </lineage>
</organism>
<gene>
    <name evidence="10" type="ORF">sscle_14g097850</name>
</gene>
<feature type="transmembrane region" description="Helical" evidence="8">
    <location>
        <begin position="115"/>
        <end position="134"/>
    </location>
</feature>
<evidence type="ECO:0000259" key="9">
    <source>
        <dbReference type="PROSITE" id="PS50850"/>
    </source>
</evidence>
<keyword evidence="4 8" id="KW-1133">Transmembrane helix</keyword>
<protein>
    <recommendedName>
        <fullName evidence="9">Major facilitator superfamily (MFS) profile domain-containing protein</fullName>
    </recommendedName>
</protein>
<evidence type="ECO:0000256" key="8">
    <source>
        <dbReference type="SAM" id="Phobius"/>
    </source>
</evidence>
<dbReference type="GO" id="GO:0016020">
    <property type="term" value="C:membrane"/>
    <property type="evidence" value="ECO:0007669"/>
    <property type="project" value="UniProtKB-SubCell"/>
</dbReference>
<sequence length="566" mass="61081">MALGPKTEVGIDPQIRTTTPDGNRSVHESSPTESVEAPLQGPRGWRFWAIFPPLCLAVLLSALESTVVSTALPSITADLQAGALYVWFVNGYFLTMTVSQPFYGQFAQLFGRRGLMISSVALFALGSGIGGGAVNAAMLIAGRLIQGFGGGGIGLMTNMIISDLVSERERGKFSSILFGTFTLGTAIGPIVGGAFVQHGSWRWVFYLNLPIAGVCLVMLYFFLQVSNPEREIGLRTKLARIDWIGNFLLIASVSSILIALSWGGIAYAWSSWHVLVSLCIGFAGLALFAVYEGTSFCVEPILPHRIFISNRTTTITLYISFIQYLLTYWIIYFLPVYFQGSLIESSTQSGILLLPTVLFGVPVAMISGNVLSKTGRYKPIHLSGLGILTLGLGLFVKLDQFSSVAEYIIFQLIAATGIGLLMATLLPAVHVGLAESEVGVATACWGFVRSFGGIWGTAIPAAIFNSQFQNQLERRIQDQTVLTTLGSGAAYSKVSGDYIRNLSPEVSSEVISIYTHALKVTWIVAVVISGVSFAVGFLEREIPLRTTVKSDYGLKEKSEKLSEGEP</sequence>
<evidence type="ECO:0000256" key="6">
    <source>
        <dbReference type="ARBA" id="ARBA00023180"/>
    </source>
</evidence>
<evidence type="ECO:0000256" key="5">
    <source>
        <dbReference type="ARBA" id="ARBA00023136"/>
    </source>
</evidence>
<dbReference type="OrthoDB" id="10021397at2759"/>
<dbReference type="InterPro" id="IPR036259">
    <property type="entry name" value="MFS_trans_sf"/>
</dbReference>
<keyword evidence="5 8" id="KW-0472">Membrane</keyword>
<dbReference type="PANTHER" id="PTHR23501">
    <property type="entry name" value="MAJOR FACILITATOR SUPERFAMILY"/>
    <property type="match status" value="1"/>
</dbReference>
<keyword evidence="3 8" id="KW-0812">Transmembrane</keyword>
<evidence type="ECO:0000256" key="4">
    <source>
        <dbReference type="ARBA" id="ARBA00022989"/>
    </source>
</evidence>
<accession>A0A1D9QJ99</accession>
<name>A0A1D9QJ99_SCLS1</name>
<comment type="subcellular location">
    <subcellularLocation>
        <location evidence="1">Membrane</location>
        <topology evidence="1">Multi-pass membrane protein</topology>
    </subcellularLocation>
</comment>
<evidence type="ECO:0000256" key="1">
    <source>
        <dbReference type="ARBA" id="ARBA00004141"/>
    </source>
</evidence>
<dbReference type="PANTHER" id="PTHR23501:SF187">
    <property type="entry name" value="MAJOR FACILITATOR SUPERFAMILY (MFS) PROFILE DOMAIN-CONTAINING PROTEIN"/>
    <property type="match status" value="1"/>
</dbReference>
<feature type="transmembrane region" description="Helical" evidence="8">
    <location>
        <begin position="275"/>
        <end position="294"/>
    </location>
</feature>
<feature type="domain" description="Major facilitator superfamily (MFS) profile" evidence="9">
    <location>
        <begin position="50"/>
        <end position="507"/>
    </location>
</feature>
<evidence type="ECO:0000256" key="7">
    <source>
        <dbReference type="SAM" id="MobiDB-lite"/>
    </source>
</evidence>
<feature type="transmembrane region" description="Helical" evidence="8">
    <location>
        <begin position="203"/>
        <end position="223"/>
    </location>
</feature>
<feature type="transmembrane region" description="Helical" evidence="8">
    <location>
        <begin position="350"/>
        <end position="372"/>
    </location>
</feature>
<feature type="transmembrane region" description="Helical" evidence="8">
    <location>
        <begin position="47"/>
        <end position="72"/>
    </location>
</feature>